<dbReference type="OrthoDB" id="193894at2"/>
<name>A0A128FJV2_9GAMM</name>
<dbReference type="EMBL" id="FIZY01000130">
    <property type="protein sequence ID" value="CZF87072.1"/>
    <property type="molecule type" value="Genomic_DNA"/>
</dbReference>
<dbReference type="RefSeq" id="WP_062715427.1">
    <property type="nucleotide sequence ID" value="NZ_CAWRCI010000130.1"/>
</dbReference>
<keyword evidence="2" id="KW-1185">Reference proteome</keyword>
<protein>
    <submittedName>
        <fullName evidence="1">Uncharacterized protein</fullName>
    </submittedName>
</protein>
<proteinExistence type="predicted"/>
<dbReference type="AlphaFoldDB" id="A0A128FJV2"/>
<evidence type="ECO:0000313" key="2">
    <source>
        <dbReference type="Proteomes" id="UP000073601"/>
    </source>
</evidence>
<organism evidence="1 2">
    <name type="scientific">Grimontia marina</name>
    <dbReference type="NCBI Taxonomy" id="646534"/>
    <lineage>
        <taxon>Bacteria</taxon>
        <taxon>Pseudomonadati</taxon>
        <taxon>Pseudomonadota</taxon>
        <taxon>Gammaproteobacteria</taxon>
        <taxon>Vibrionales</taxon>
        <taxon>Vibrionaceae</taxon>
        <taxon>Grimontia</taxon>
    </lineage>
</organism>
<accession>A0A128FJV2</accession>
<dbReference type="Proteomes" id="UP000073601">
    <property type="component" value="Unassembled WGS sequence"/>
</dbReference>
<gene>
    <name evidence="1" type="ORF">GMA8713_05115</name>
</gene>
<reference evidence="2" key="1">
    <citation type="submission" date="2016-02" db="EMBL/GenBank/DDBJ databases">
        <authorList>
            <person name="Rodrigo-Torres Lidia"/>
            <person name="Arahal R.David."/>
        </authorList>
    </citation>
    <scope>NUCLEOTIDE SEQUENCE [LARGE SCALE GENOMIC DNA]</scope>
    <source>
        <strain evidence="2">CECT 8713</strain>
    </source>
</reference>
<evidence type="ECO:0000313" key="1">
    <source>
        <dbReference type="EMBL" id="CZF87072.1"/>
    </source>
</evidence>
<sequence length="98" mass="11119">MDVFENTAKELFEAGANLTYTNDIDRREEFIRVVLSALNLRPLGETKNQAEDRLQAVSSLERRKVLAAAKLAEQRAQDLRVALAKQKAKEAADKMMRE</sequence>